<dbReference type="InterPro" id="IPR020587">
    <property type="entry name" value="RecA_monomer-monomer_interface"/>
</dbReference>
<dbReference type="SUPFAM" id="SSF52540">
    <property type="entry name" value="P-loop containing nucleoside triphosphate hydrolases"/>
    <property type="match status" value="1"/>
</dbReference>
<keyword evidence="1 4" id="KW-0547">Nucleotide-binding</keyword>
<dbReference type="InterPro" id="IPR013632">
    <property type="entry name" value="Rad51_C"/>
</dbReference>
<evidence type="ECO:0000256" key="1">
    <source>
        <dbReference type="ARBA" id="ARBA00022741"/>
    </source>
</evidence>
<dbReference type="GO" id="GO:0003690">
    <property type="term" value="F:double-stranded DNA binding"/>
    <property type="evidence" value="ECO:0007669"/>
    <property type="project" value="TreeGrafter"/>
</dbReference>
<dbReference type="PIRSF" id="PIRSF005856">
    <property type="entry name" value="Rad51"/>
    <property type="match status" value="1"/>
</dbReference>
<dbReference type="EMBL" id="LN483166">
    <property type="protein sequence ID" value="CED84399.1"/>
    <property type="molecule type" value="Genomic_DNA"/>
</dbReference>
<evidence type="ECO:0000256" key="2">
    <source>
        <dbReference type="ARBA" id="ARBA00022840"/>
    </source>
</evidence>
<dbReference type="GO" id="GO:0003697">
    <property type="term" value="F:single-stranded DNA binding"/>
    <property type="evidence" value="ECO:0007669"/>
    <property type="project" value="TreeGrafter"/>
</dbReference>
<dbReference type="GO" id="GO:0070192">
    <property type="term" value="P:chromosome organization involved in meiotic cell cycle"/>
    <property type="evidence" value="ECO:0007669"/>
    <property type="project" value="TreeGrafter"/>
</dbReference>
<dbReference type="PROSITE" id="PS50163">
    <property type="entry name" value="RECA_3"/>
    <property type="match status" value="1"/>
</dbReference>
<dbReference type="InterPro" id="IPR027417">
    <property type="entry name" value="P-loop_NTPase"/>
</dbReference>
<dbReference type="PROSITE" id="PS50162">
    <property type="entry name" value="RECA_2"/>
    <property type="match status" value="1"/>
</dbReference>
<feature type="domain" description="RecA family profile 2" evidence="6">
    <location>
        <begin position="288"/>
        <end position="346"/>
    </location>
</feature>
<keyword evidence="3" id="KW-0238">DNA-binding</keyword>
<sequence length="351" mass="38025">MSDNEDDEQLFFAHIDDMQAHGINAQDISKLKAAGMTTIQSVQMTPRRTMLKIKGLSEAKVEKLKDVALKLLPSAIMTATEVSTRRESAVMISTGSKAVDAMLGGGISTQSVTEVYGEFRTGKSKSSKNLISARSISLPKCSSSAQLAHTLCVMTQLPVEMGGGGGKAAYLDTEGTFRADRIKAIAERAGVDGKLACDNITYARAYNSEQQLELINELALRFGDDGTYKLLIIDSIINLFRQDYSGRGELSERQQKLNQMLSRLSKLSEEFNIAILMTNQVQSDPGAQLMFASASSAKPVGGHVLAHASATRLHLRKGRAEERICKVVDSPDVAESEAAYRLSNGGWDDVV</sequence>
<evidence type="ECO:0000256" key="3">
    <source>
        <dbReference type="ARBA" id="ARBA00023125"/>
    </source>
</evidence>
<dbReference type="GO" id="GO:0000794">
    <property type="term" value="C:condensed nuclear chromosome"/>
    <property type="evidence" value="ECO:0007669"/>
    <property type="project" value="TreeGrafter"/>
</dbReference>
<dbReference type="AlphaFoldDB" id="A0A0F7SUN5"/>
<accession>A0A0F7SUN5</accession>
<dbReference type="PANTHER" id="PTHR22942">
    <property type="entry name" value="RECA/RAD51/RADA DNA STRAND-PAIRING FAMILY MEMBER"/>
    <property type="match status" value="1"/>
</dbReference>
<dbReference type="InterPro" id="IPR020588">
    <property type="entry name" value="RecA_ATP-bd"/>
</dbReference>
<reference evidence="7" key="1">
    <citation type="submission" date="2014-08" db="EMBL/GenBank/DDBJ databases">
        <authorList>
            <person name="Sharma Rahul"/>
            <person name="Thines Marco"/>
        </authorList>
    </citation>
    <scope>NUCLEOTIDE SEQUENCE</scope>
</reference>
<dbReference type="Gene3D" id="3.40.50.300">
    <property type="entry name" value="P-loop containing nucleotide triphosphate hydrolases"/>
    <property type="match status" value="1"/>
</dbReference>
<dbReference type="Pfam" id="PF08423">
    <property type="entry name" value="Rad51"/>
    <property type="match status" value="2"/>
</dbReference>
<keyword evidence="2 4" id="KW-0067">ATP-binding</keyword>
<dbReference type="Gene3D" id="1.10.150.20">
    <property type="entry name" value="5' to 3' exonuclease, C-terminal subdomain"/>
    <property type="match status" value="1"/>
</dbReference>
<dbReference type="GO" id="GO:0140664">
    <property type="term" value="F:ATP-dependent DNA damage sensor activity"/>
    <property type="evidence" value="ECO:0007669"/>
    <property type="project" value="InterPro"/>
</dbReference>
<dbReference type="SUPFAM" id="SSF47794">
    <property type="entry name" value="Rad51 N-terminal domain-like"/>
    <property type="match status" value="1"/>
</dbReference>
<dbReference type="GO" id="GO:0007131">
    <property type="term" value="P:reciprocal meiotic recombination"/>
    <property type="evidence" value="ECO:0007669"/>
    <property type="project" value="TreeGrafter"/>
</dbReference>
<dbReference type="PANTHER" id="PTHR22942:SF30">
    <property type="entry name" value="MEIOTIC RECOMBINATION PROTEIN DMC1_LIM15 HOMOLOG"/>
    <property type="match status" value="1"/>
</dbReference>
<dbReference type="GO" id="GO:0006312">
    <property type="term" value="P:mitotic recombination"/>
    <property type="evidence" value="ECO:0007669"/>
    <property type="project" value="TreeGrafter"/>
</dbReference>
<evidence type="ECO:0000256" key="4">
    <source>
        <dbReference type="RuleBase" id="RU003422"/>
    </source>
</evidence>
<dbReference type="FunFam" id="3.40.50.300:FF:002052">
    <property type="entry name" value="DNA repair protein RAD51 homolog"/>
    <property type="match status" value="1"/>
</dbReference>
<dbReference type="GO" id="GO:0042148">
    <property type="term" value="P:DNA strand invasion"/>
    <property type="evidence" value="ECO:0007669"/>
    <property type="project" value="TreeGrafter"/>
</dbReference>
<dbReference type="GO" id="GO:0000150">
    <property type="term" value="F:DNA strand exchange activity"/>
    <property type="evidence" value="ECO:0007669"/>
    <property type="project" value="TreeGrafter"/>
</dbReference>
<evidence type="ECO:0000259" key="5">
    <source>
        <dbReference type="PROSITE" id="PS50162"/>
    </source>
</evidence>
<evidence type="ECO:0000259" key="6">
    <source>
        <dbReference type="PROSITE" id="PS50163"/>
    </source>
</evidence>
<comment type="similarity">
    <text evidence="4">Belongs to the RecA family.</text>
</comment>
<proteinExistence type="inferred from homology"/>
<protein>
    <submittedName>
        <fullName evidence="7">Family atpase dmc1</fullName>
    </submittedName>
</protein>
<name>A0A0F7SUN5_PHARH</name>
<feature type="domain" description="RecA family profile 1" evidence="5">
    <location>
        <begin position="88"/>
        <end position="281"/>
    </location>
</feature>
<dbReference type="GO" id="GO:0005524">
    <property type="term" value="F:ATP binding"/>
    <property type="evidence" value="ECO:0007669"/>
    <property type="project" value="UniProtKB-KW"/>
</dbReference>
<dbReference type="InterPro" id="IPR010995">
    <property type="entry name" value="DNA_repair_Rad51/TF_NusA_a-hlx"/>
</dbReference>
<dbReference type="GO" id="GO:0000730">
    <property type="term" value="P:DNA recombinase assembly"/>
    <property type="evidence" value="ECO:0007669"/>
    <property type="project" value="TreeGrafter"/>
</dbReference>
<dbReference type="InterPro" id="IPR016467">
    <property type="entry name" value="DNA_recomb/repair_RecA-like"/>
</dbReference>
<evidence type="ECO:0000313" key="7">
    <source>
        <dbReference type="EMBL" id="CED84399.1"/>
    </source>
</evidence>
<organism evidence="7">
    <name type="scientific">Phaffia rhodozyma</name>
    <name type="common">Yeast</name>
    <name type="synonym">Xanthophyllomyces dendrorhous</name>
    <dbReference type="NCBI Taxonomy" id="264483"/>
    <lineage>
        <taxon>Eukaryota</taxon>
        <taxon>Fungi</taxon>
        <taxon>Dikarya</taxon>
        <taxon>Basidiomycota</taxon>
        <taxon>Agaricomycotina</taxon>
        <taxon>Tremellomycetes</taxon>
        <taxon>Cystofilobasidiales</taxon>
        <taxon>Mrakiaceae</taxon>
        <taxon>Phaffia</taxon>
    </lineage>
</organism>